<organism evidence="2 3">
    <name type="scientific">Natrinema salifodinae</name>
    <dbReference type="NCBI Taxonomy" id="1202768"/>
    <lineage>
        <taxon>Archaea</taxon>
        <taxon>Methanobacteriati</taxon>
        <taxon>Methanobacteriota</taxon>
        <taxon>Stenosarchaea group</taxon>
        <taxon>Halobacteria</taxon>
        <taxon>Halobacteriales</taxon>
        <taxon>Natrialbaceae</taxon>
        <taxon>Natrinema</taxon>
    </lineage>
</organism>
<dbReference type="PROSITE" id="PS51257">
    <property type="entry name" value="PROKAR_LIPOPROTEIN"/>
    <property type="match status" value="1"/>
</dbReference>
<dbReference type="STRING" id="1202768.SAMN05216285_0567"/>
<proteinExistence type="predicted"/>
<evidence type="ECO:0000313" key="3">
    <source>
        <dbReference type="Proteomes" id="UP000183275"/>
    </source>
</evidence>
<accession>A0A1I0M7H2</accession>
<dbReference type="AlphaFoldDB" id="A0A1I0M7H2"/>
<keyword evidence="3" id="KW-1185">Reference proteome</keyword>
<evidence type="ECO:0000256" key="1">
    <source>
        <dbReference type="SAM" id="MobiDB-lite"/>
    </source>
</evidence>
<dbReference type="Proteomes" id="UP000183275">
    <property type="component" value="Unassembled WGS sequence"/>
</dbReference>
<feature type="compositionally biased region" description="Basic and acidic residues" evidence="1">
    <location>
        <begin position="66"/>
        <end position="75"/>
    </location>
</feature>
<feature type="region of interest" description="Disordered" evidence="1">
    <location>
        <begin position="18"/>
        <end position="79"/>
    </location>
</feature>
<name>A0A1I0M7H2_9EURY</name>
<sequence length="207" mass="22538">MERRKILLGTGAGLITVLAGCSGGDQTSDDEETTGPDEKGETEENDTETENGDETDEDKDKDDEHDETKGKRDVPGIDEAVLEEQLAQRGIHLETFRRNNSTLAVEVSVSGLDANALSSDRSDEELKQRLSAILQAATDAVTDPRAFIAAIETITVTILGEDHKKGTKKTGGLTLDVHVDWLLQFMRNDLPEDELIQRAMETAADDG</sequence>
<dbReference type="eggNOG" id="arCOG00151">
    <property type="taxonomic scope" value="Archaea"/>
</dbReference>
<evidence type="ECO:0008006" key="4">
    <source>
        <dbReference type="Google" id="ProtNLM"/>
    </source>
</evidence>
<evidence type="ECO:0000313" key="2">
    <source>
        <dbReference type="EMBL" id="SEV84068.1"/>
    </source>
</evidence>
<dbReference type="OrthoDB" id="170203at2157"/>
<protein>
    <recommendedName>
        <fullName evidence="4">Lipoprotein</fullName>
    </recommendedName>
</protein>
<dbReference type="RefSeq" id="WP_049989869.1">
    <property type="nucleotide sequence ID" value="NZ_FOIS01000001.1"/>
</dbReference>
<gene>
    <name evidence="2" type="ORF">SAMN05216285_0567</name>
</gene>
<feature type="compositionally biased region" description="Acidic residues" evidence="1">
    <location>
        <begin position="27"/>
        <end position="65"/>
    </location>
</feature>
<dbReference type="EMBL" id="FOIS01000001">
    <property type="protein sequence ID" value="SEV84068.1"/>
    <property type="molecule type" value="Genomic_DNA"/>
</dbReference>
<reference evidence="3" key="1">
    <citation type="submission" date="2016-10" db="EMBL/GenBank/DDBJ databases">
        <authorList>
            <person name="Varghese N."/>
        </authorList>
    </citation>
    <scope>NUCLEOTIDE SEQUENCE [LARGE SCALE GENOMIC DNA]</scope>
    <source>
        <strain evidence="3">CGMCC 1.12284</strain>
    </source>
</reference>